<evidence type="ECO:0000313" key="3">
    <source>
        <dbReference type="Proteomes" id="UP001313282"/>
    </source>
</evidence>
<reference evidence="2 3" key="1">
    <citation type="submission" date="2019-10" db="EMBL/GenBank/DDBJ databases">
        <authorList>
            <person name="Palmer J.M."/>
        </authorList>
    </citation>
    <scope>NUCLEOTIDE SEQUENCE [LARGE SCALE GENOMIC DNA]</scope>
    <source>
        <strain evidence="2 3">TWF718</strain>
    </source>
</reference>
<proteinExistence type="predicted"/>
<organism evidence="2 3">
    <name type="scientific">Orbilia javanica</name>
    <dbReference type="NCBI Taxonomy" id="47235"/>
    <lineage>
        <taxon>Eukaryota</taxon>
        <taxon>Fungi</taxon>
        <taxon>Dikarya</taxon>
        <taxon>Ascomycota</taxon>
        <taxon>Pezizomycotina</taxon>
        <taxon>Orbiliomycetes</taxon>
        <taxon>Orbiliales</taxon>
        <taxon>Orbiliaceae</taxon>
        <taxon>Orbilia</taxon>
    </lineage>
</organism>
<feature type="region of interest" description="Disordered" evidence="1">
    <location>
        <begin position="187"/>
        <end position="222"/>
    </location>
</feature>
<feature type="compositionally biased region" description="Low complexity" evidence="1">
    <location>
        <begin position="116"/>
        <end position="140"/>
    </location>
</feature>
<evidence type="ECO:0000256" key="1">
    <source>
        <dbReference type="SAM" id="MobiDB-lite"/>
    </source>
</evidence>
<gene>
    <name evidence="2" type="ORF">TWF718_002159</name>
</gene>
<keyword evidence="3" id="KW-1185">Reference proteome</keyword>
<protein>
    <submittedName>
        <fullName evidence="2">Uncharacterized protein</fullName>
    </submittedName>
</protein>
<feature type="compositionally biased region" description="Basic and acidic residues" evidence="1">
    <location>
        <begin position="192"/>
        <end position="208"/>
    </location>
</feature>
<dbReference type="Proteomes" id="UP001313282">
    <property type="component" value="Unassembled WGS sequence"/>
</dbReference>
<evidence type="ECO:0000313" key="2">
    <source>
        <dbReference type="EMBL" id="KAK6331610.1"/>
    </source>
</evidence>
<accession>A0AAN8MFK4</accession>
<feature type="region of interest" description="Disordered" evidence="1">
    <location>
        <begin position="116"/>
        <end position="146"/>
    </location>
</feature>
<dbReference type="AlphaFoldDB" id="A0AAN8MFK4"/>
<dbReference type="EMBL" id="JAVHNR010000010">
    <property type="protein sequence ID" value="KAK6331610.1"/>
    <property type="molecule type" value="Genomic_DNA"/>
</dbReference>
<sequence length="252" mass="26550">MDCRRDPTTGEPIGSVLYDKPSEVPEWLILSLLPLGAIGFGNAAKAVTMVQRIMEEEGHGVCEAVISGVKLFGVTDPKTIEKIRIAGSPKPTATTTTTTTIATTTATTRAAARAATKATTVTAPTKATPAAARATVKPTRGASDKPTINASCSVAADSALPAYLLAPLARLRAGAKPRPHERWMLRYLEGGDDGKQKEREGEGEKEGTGGEEVLGSGQAEPLVTRAARRAYVPPHLRHKLPAWFLARASSCT</sequence>
<comment type="caution">
    <text evidence="2">The sequence shown here is derived from an EMBL/GenBank/DDBJ whole genome shotgun (WGS) entry which is preliminary data.</text>
</comment>
<name>A0AAN8MFK4_9PEZI</name>